<accession>A0A6S7KQN4</accession>
<reference evidence="1" key="1">
    <citation type="submission" date="2020-04" db="EMBL/GenBank/DDBJ databases">
        <authorList>
            <person name="Alioto T."/>
            <person name="Alioto T."/>
            <person name="Gomez Garrido J."/>
        </authorList>
    </citation>
    <scope>NUCLEOTIDE SEQUENCE</scope>
    <source>
        <strain evidence="1">A484AB</strain>
    </source>
</reference>
<evidence type="ECO:0000313" key="2">
    <source>
        <dbReference type="Proteomes" id="UP001152795"/>
    </source>
</evidence>
<sequence>MPVIGKVVEVLEEEFTIHYWKGSYAKPWEPHLLKNGREITPWSDVLPKQSIIICDFHLDSENKLQENTRKYLKRWYQEERSRT</sequence>
<keyword evidence="2" id="KW-1185">Reference proteome</keyword>
<dbReference type="OrthoDB" id="10646911at2759"/>
<proteinExistence type="predicted"/>
<comment type="caution">
    <text evidence="1">The sequence shown here is derived from an EMBL/GenBank/DDBJ whole genome shotgun (WGS) entry which is preliminary data.</text>
</comment>
<gene>
    <name evidence="1" type="ORF">PACLA_8A076973</name>
</gene>
<dbReference type="EMBL" id="CACRXK020033889">
    <property type="protein sequence ID" value="CAB4044061.1"/>
    <property type="molecule type" value="Genomic_DNA"/>
</dbReference>
<organism evidence="1 2">
    <name type="scientific">Paramuricea clavata</name>
    <name type="common">Red gorgonian</name>
    <name type="synonym">Violescent sea-whip</name>
    <dbReference type="NCBI Taxonomy" id="317549"/>
    <lineage>
        <taxon>Eukaryota</taxon>
        <taxon>Metazoa</taxon>
        <taxon>Cnidaria</taxon>
        <taxon>Anthozoa</taxon>
        <taxon>Octocorallia</taxon>
        <taxon>Malacalcyonacea</taxon>
        <taxon>Plexauridae</taxon>
        <taxon>Paramuricea</taxon>
    </lineage>
</organism>
<protein>
    <submittedName>
        <fullName evidence="1">Uncharacterized protein</fullName>
    </submittedName>
</protein>
<dbReference type="Proteomes" id="UP001152795">
    <property type="component" value="Unassembled WGS sequence"/>
</dbReference>
<dbReference type="AlphaFoldDB" id="A0A6S7KQN4"/>
<name>A0A6S7KQN4_PARCT</name>
<evidence type="ECO:0000313" key="1">
    <source>
        <dbReference type="EMBL" id="CAB4044061.1"/>
    </source>
</evidence>